<feature type="domain" description="N-acetyltransferase" evidence="1">
    <location>
        <begin position="12"/>
        <end position="165"/>
    </location>
</feature>
<dbReference type="Gene3D" id="3.40.630.30">
    <property type="match status" value="1"/>
</dbReference>
<dbReference type="EMBL" id="UOFX01000059">
    <property type="protein sequence ID" value="VAX10042.1"/>
    <property type="molecule type" value="Genomic_DNA"/>
</dbReference>
<dbReference type="GO" id="GO:0016747">
    <property type="term" value="F:acyltransferase activity, transferring groups other than amino-acyl groups"/>
    <property type="evidence" value="ECO:0007669"/>
    <property type="project" value="InterPro"/>
</dbReference>
<accession>A0A3B1B1Q2</accession>
<dbReference type="SUPFAM" id="SSF55729">
    <property type="entry name" value="Acyl-CoA N-acyltransferases (Nat)"/>
    <property type="match status" value="1"/>
</dbReference>
<keyword evidence="2" id="KW-0012">Acyltransferase</keyword>
<dbReference type="Pfam" id="PF00583">
    <property type="entry name" value="Acetyltransf_1"/>
    <property type="match status" value="1"/>
</dbReference>
<dbReference type="AlphaFoldDB" id="A0A3B1B1Q2"/>
<evidence type="ECO:0000259" key="1">
    <source>
        <dbReference type="PROSITE" id="PS51186"/>
    </source>
</evidence>
<proteinExistence type="predicted"/>
<gene>
    <name evidence="2" type="ORF">MNBD_GAMMA26-486</name>
</gene>
<name>A0A3B1B1Q2_9ZZZZ</name>
<keyword evidence="2" id="KW-0808">Transferase</keyword>
<reference evidence="2" key="1">
    <citation type="submission" date="2018-06" db="EMBL/GenBank/DDBJ databases">
        <authorList>
            <person name="Zhirakovskaya E."/>
        </authorList>
    </citation>
    <scope>NUCLEOTIDE SEQUENCE</scope>
</reference>
<organism evidence="2">
    <name type="scientific">hydrothermal vent metagenome</name>
    <dbReference type="NCBI Taxonomy" id="652676"/>
    <lineage>
        <taxon>unclassified sequences</taxon>
        <taxon>metagenomes</taxon>
        <taxon>ecological metagenomes</taxon>
    </lineage>
</organism>
<dbReference type="PROSITE" id="PS51186">
    <property type="entry name" value="GNAT"/>
    <property type="match status" value="1"/>
</dbReference>
<dbReference type="EC" id="2.3.1.-" evidence="2"/>
<dbReference type="InterPro" id="IPR016181">
    <property type="entry name" value="Acyl_CoA_acyltransferase"/>
</dbReference>
<protein>
    <submittedName>
        <fullName evidence="2">Acetyltransferase, GNAT family</fullName>
        <ecNumber evidence="2">2.3.1.-</ecNumber>
    </submittedName>
</protein>
<dbReference type="InterPro" id="IPR000182">
    <property type="entry name" value="GNAT_dom"/>
</dbReference>
<evidence type="ECO:0000313" key="2">
    <source>
        <dbReference type="EMBL" id="VAX10042.1"/>
    </source>
</evidence>
<sequence length="166" mass="18360">MKKSELNLPDGMNLRPVMAADRPFIESLYKSTRDDLKTIDAEAGFIEELIEQQYHAQTVGYSENFPNAMYFVVEKVSERIGRVVVDFGPNEVRVVDIALIPTARNQGFGQGIIKSLQYAAASSGAPLTLTVAAGNIAATRLYAKMGFQPIEESPTYNLLAWYPNPQ</sequence>